<sequence length="305" mass="34254">MFRVLQRVNHPGGLDKSSPNAGYVLLMFYHLYEGKNRREFETELIERFGSIVKMPLLQSSRPRFPDSVKNVIEEGISLYNLHTRKHGRLESTKGTYAKEWAKWEKQLRETLHGNSEHLNSIQVPFESAVSSVLEQLKAIAKGEYSTPSSERRKFGAIVYAAVTLPVSEIHGLLYALAEKHPQIDALMEGKDMENSLKNSHVTLAHKRSHGVAAVASYGSYLHQNVPVDMTAFLFTDKLAALDVRLGSIDGEQITSRNEWPHVTLWTASGVKAQEANTLPQLLSEGKATRMEIDPPVRLTGTLEFF</sequence>
<gene>
    <name evidence="2" type="ORF">LIER_23434</name>
</gene>
<feature type="domain" description="tRNA ligase phosphodiesterase" evidence="1">
    <location>
        <begin position="145"/>
        <end position="289"/>
    </location>
</feature>
<comment type="caution">
    <text evidence="2">The sequence shown here is derived from an EMBL/GenBank/DDBJ whole genome shotgun (WGS) entry which is preliminary data.</text>
</comment>
<dbReference type="PANTHER" id="PTHR35460">
    <property type="entry name" value="TRNA LIGASE 1"/>
    <property type="match status" value="1"/>
</dbReference>
<dbReference type="GO" id="GO:0005524">
    <property type="term" value="F:ATP binding"/>
    <property type="evidence" value="ECO:0007669"/>
    <property type="project" value="InterPro"/>
</dbReference>
<evidence type="ECO:0000313" key="3">
    <source>
        <dbReference type="Proteomes" id="UP001454036"/>
    </source>
</evidence>
<accession>A0AAV3QXH5</accession>
<dbReference type="EMBL" id="BAABME010006597">
    <property type="protein sequence ID" value="GAA0168799.1"/>
    <property type="molecule type" value="Genomic_DNA"/>
</dbReference>
<name>A0AAV3QXH5_LITER</name>
<dbReference type="InterPro" id="IPR038837">
    <property type="entry name" value="tRNA_ligase_1"/>
</dbReference>
<keyword evidence="3" id="KW-1185">Reference proteome</keyword>
<dbReference type="GO" id="GO:0006388">
    <property type="term" value="P:tRNA splicing, via endonucleolytic cleavage and ligation"/>
    <property type="evidence" value="ECO:0007669"/>
    <property type="project" value="InterPro"/>
</dbReference>
<dbReference type="Proteomes" id="UP001454036">
    <property type="component" value="Unassembled WGS sequence"/>
</dbReference>
<dbReference type="GO" id="GO:0003972">
    <property type="term" value="F:RNA ligase (ATP) activity"/>
    <property type="evidence" value="ECO:0007669"/>
    <property type="project" value="InterPro"/>
</dbReference>
<evidence type="ECO:0000313" key="2">
    <source>
        <dbReference type="EMBL" id="GAA0168799.1"/>
    </source>
</evidence>
<evidence type="ECO:0000259" key="1">
    <source>
        <dbReference type="Pfam" id="PF08302"/>
    </source>
</evidence>
<dbReference type="Pfam" id="PF08302">
    <property type="entry name" value="tRNA_lig_CPD"/>
    <property type="match status" value="1"/>
</dbReference>
<protein>
    <submittedName>
        <fullName evidence="2">Aminoacyl-tRNA synthetase</fullName>
    </submittedName>
</protein>
<dbReference type="PANTHER" id="PTHR35460:SF1">
    <property type="entry name" value="TRNA LIGASE 1"/>
    <property type="match status" value="1"/>
</dbReference>
<dbReference type="AlphaFoldDB" id="A0AAV3QXH5"/>
<dbReference type="InterPro" id="IPR015965">
    <property type="entry name" value="tRNA_lig_PDEase"/>
</dbReference>
<reference evidence="2 3" key="1">
    <citation type="submission" date="2024-01" db="EMBL/GenBank/DDBJ databases">
        <title>The complete chloroplast genome sequence of Lithospermum erythrorhizon: insights into the phylogenetic relationship among Boraginaceae species and the maternal lineages of purple gromwells.</title>
        <authorList>
            <person name="Okada T."/>
            <person name="Watanabe K."/>
        </authorList>
    </citation>
    <scope>NUCLEOTIDE SEQUENCE [LARGE SCALE GENOMIC DNA]</scope>
</reference>
<proteinExistence type="predicted"/>
<organism evidence="2 3">
    <name type="scientific">Lithospermum erythrorhizon</name>
    <name type="common">Purple gromwell</name>
    <name type="synonym">Lithospermum officinale var. erythrorhizon</name>
    <dbReference type="NCBI Taxonomy" id="34254"/>
    <lineage>
        <taxon>Eukaryota</taxon>
        <taxon>Viridiplantae</taxon>
        <taxon>Streptophyta</taxon>
        <taxon>Embryophyta</taxon>
        <taxon>Tracheophyta</taxon>
        <taxon>Spermatophyta</taxon>
        <taxon>Magnoliopsida</taxon>
        <taxon>eudicotyledons</taxon>
        <taxon>Gunneridae</taxon>
        <taxon>Pentapetalae</taxon>
        <taxon>asterids</taxon>
        <taxon>lamiids</taxon>
        <taxon>Boraginales</taxon>
        <taxon>Boraginaceae</taxon>
        <taxon>Boraginoideae</taxon>
        <taxon>Lithospermeae</taxon>
        <taxon>Lithospermum</taxon>
    </lineage>
</organism>